<dbReference type="GO" id="GO:0019441">
    <property type="term" value="P:L-tryptophan catabolic process to kynurenine"/>
    <property type="evidence" value="ECO:0007669"/>
    <property type="project" value="InterPro"/>
</dbReference>
<dbReference type="InterPro" id="IPR007325">
    <property type="entry name" value="KFase/CYL"/>
</dbReference>
<reference evidence="1" key="1">
    <citation type="submission" date="2020-05" db="EMBL/GenBank/DDBJ databases">
        <authorList>
            <person name="Chiriac C."/>
            <person name="Salcher M."/>
            <person name="Ghai R."/>
            <person name="Kavagutti S V."/>
        </authorList>
    </citation>
    <scope>NUCLEOTIDE SEQUENCE</scope>
</reference>
<proteinExistence type="predicted"/>
<organism evidence="1">
    <name type="scientific">freshwater metagenome</name>
    <dbReference type="NCBI Taxonomy" id="449393"/>
    <lineage>
        <taxon>unclassified sequences</taxon>
        <taxon>metagenomes</taxon>
        <taxon>ecological metagenomes</taxon>
    </lineage>
</organism>
<sequence length="147" mass="15498">MNPEGLAPGQIIDSALLEACRESQGTQIDPGDILLVRTGWIEHRNAAVGPAQSWMQPGLGLDAVSFISDHNLSAVGTDNSAVESIPFDQNRFLCVHIELLQQLGVTMIEHLWLAELAADSCYDVLLAVGALLVTGASGSPVNPIAIG</sequence>
<dbReference type="EMBL" id="CAFAAI010000271">
    <property type="protein sequence ID" value="CAB4808938.1"/>
    <property type="molecule type" value="Genomic_DNA"/>
</dbReference>
<dbReference type="SUPFAM" id="SSF102198">
    <property type="entry name" value="Putative cyclase"/>
    <property type="match status" value="1"/>
</dbReference>
<dbReference type="PANTHER" id="PTHR34861:SF10">
    <property type="entry name" value="CYCLASE"/>
    <property type="match status" value="1"/>
</dbReference>
<evidence type="ECO:0000313" key="1">
    <source>
        <dbReference type="EMBL" id="CAB4808938.1"/>
    </source>
</evidence>
<dbReference type="Pfam" id="PF04199">
    <property type="entry name" value="Cyclase"/>
    <property type="match status" value="1"/>
</dbReference>
<dbReference type="PANTHER" id="PTHR34861">
    <property type="match status" value="1"/>
</dbReference>
<dbReference type="Gene3D" id="3.50.30.50">
    <property type="entry name" value="Putative cyclase"/>
    <property type="match status" value="1"/>
</dbReference>
<dbReference type="InterPro" id="IPR037175">
    <property type="entry name" value="KFase_sf"/>
</dbReference>
<name>A0A6J6YNT3_9ZZZZ</name>
<protein>
    <submittedName>
        <fullName evidence="1">Unannotated protein</fullName>
    </submittedName>
</protein>
<dbReference type="GO" id="GO:0004061">
    <property type="term" value="F:arylformamidase activity"/>
    <property type="evidence" value="ECO:0007669"/>
    <property type="project" value="InterPro"/>
</dbReference>
<dbReference type="AlphaFoldDB" id="A0A6J6YNT3"/>
<gene>
    <name evidence="1" type="ORF">UFOPK2992_01446</name>
</gene>
<accession>A0A6J6YNT3</accession>